<organism evidence="2 3">
    <name type="scientific">Tritrichomonas musculus</name>
    <dbReference type="NCBI Taxonomy" id="1915356"/>
    <lineage>
        <taxon>Eukaryota</taxon>
        <taxon>Metamonada</taxon>
        <taxon>Parabasalia</taxon>
        <taxon>Tritrichomonadida</taxon>
        <taxon>Tritrichomonadidae</taxon>
        <taxon>Tritrichomonas</taxon>
    </lineage>
</organism>
<feature type="region of interest" description="Disordered" evidence="1">
    <location>
        <begin position="38"/>
        <end position="67"/>
    </location>
</feature>
<evidence type="ECO:0000313" key="3">
    <source>
        <dbReference type="Proteomes" id="UP001470230"/>
    </source>
</evidence>
<feature type="compositionally biased region" description="Basic and acidic residues" evidence="1">
    <location>
        <begin position="38"/>
        <end position="48"/>
    </location>
</feature>
<evidence type="ECO:0000256" key="1">
    <source>
        <dbReference type="SAM" id="MobiDB-lite"/>
    </source>
</evidence>
<dbReference type="Proteomes" id="UP001470230">
    <property type="component" value="Unassembled WGS sequence"/>
</dbReference>
<sequence length="67" mass="7507">MFQLIKYKESRIKKSAMQKMKKKCFFCEAEDITEGDLGDAKSIAHEPPRSTSHIAHGSAEDAKAQHA</sequence>
<dbReference type="EMBL" id="JAPFFF010000009">
    <property type="protein sequence ID" value="KAK8882065.1"/>
    <property type="molecule type" value="Genomic_DNA"/>
</dbReference>
<comment type="caution">
    <text evidence="2">The sequence shown here is derived from an EMBL/GenBank/DDBJ whole genome shotgun (WGS) entry which is preliminary data.</text>
</comment>
<evidence type="ECO:0000313" key="2">
    <source>
        <dbReference type="EMBL" id="KAK8882065.1"/>
    </source>
</evidence>
<feature type="compositionally biased region" description="Basic and acidic residues" evidence="1">
    <location>
        <begin position="58"/>
        <end position="67"/>
    </location>
</feature>
<proteinExistence type="predicted"/>
<reference evidence="2 3" key="1">
    <citation type="submission" date="2024-04" db="EMBL/GenBank/DDBJ databases">
        <title>Tritrichomonas musculus Genome.</title>
        <authorList>
            <person name="Alves-Ferreira E."/>
            <person name="Grigg M."/>
            <person name="Lorenzi H."/>
            <person name="Galac M."/>
        </authorList>
    </citation>
    <scope>NUCLEOTIDE SEQUENCE [LARGE SCALE GENOMIC DNA]</scope>
    <source>
        <strain evidence="2 3">EAF2021</strain>
    </source>
</reference>
<name>A0ABR2JW28_9EUKA</name>
<accession>A0ABR2JW28</accession>
<gene>
    <name evidence="2" type="ORF">M9Y10_044705</name>
</gene>
<keyword evidence="3" id="KW-1185">Reference proteome</keyword>
<protein>
    <submittedName>
        <fullName evidence="2">Uncharacterized protein</fullName>
    </submittedName>
</protein>